<dbReference type="PANTHER" id="PTHR11552">
    <property type="entry name" value="GLUCOSE-METHANOL-CHOLINE GMC OXIDOREDUCTASE"/>
    <property type="match status" value="1"/>
</dbReference>
<dbReference type="PANTHER" id="PTHR11552:SF186">
    <property type="entry name" value="GLUCOSE-METHANOL-CHOLINE OXIDOREDUCTASE N-TERMINAL DOMAIN-CONTAINING PROTEIN"/>
    <property type="match status" value="1"/>
</dbReference>
<dbReference type="InterPro" id="IPR036188">
    <property type="entry name" value="FAD/NAD-bd_sf"/>
</dbReference>
<reference evidence="6 7" key="1">
    <citation type="submission" date="2024-03" db="EMBL/GenBank/DDBJ databases">
        <title>Adaptation during the transition from Ophiocordyceps entomopathogen to insect associate is accompanied by gene loss and intensified selection.</title>
        <authorList>
            <person name="Ward C.M."/>
            <person name="Onetto C.A."/>
            <person name="Borneman A.R."/>
        </authorList>
    </citation>
    <scope>NUCLEOTIDE SEQUENCE [LARGE SCALE GENOMIC DNA]</scope>
    <source>
        <strain evidence="6">AWRI1</strain>
        <tissue evidence="6">Single Adult Female</tissue>
    </source>
</reference>
<evidence type="ECO:0000256" key="2">
    <source>
        <dbReference type="PIRSR" id="PIRSR000137-2"/>
    </source>
</evidence>
<dbReference type="PROSITE" id="PS00623">
    <property type="entry name" value="GMC_OXRED_1"/>
    <property type="match status" value="1"/>
</dbReference>
<evidence type="ECO:0000313" key="6">
    <source>
        <dbReference type="EMBL" id="KAK7580525.1"/>
    </source>
</evidence>
<dbReference type="GO" id="GO:0050660">
    <property type="term" value="F:flavin adenine dinucleotide binding"/>
    <property type="evidence" value="ECO:0007669"/>
    <property type="project" value="InterPro"/>
</dbReference>
<dbReference type="EMBL" id="JBBCAQ010000034">
    <property type="protein sequence ID" value="KAK7580525.1"/>
    <property type="molecule type" value="Genomic_DNA"/>
</dbReference>
<dbReference type="Gene3D" id="3.30.560.10">
    <property type="entry name" value="Glucose Oxidase, domain 3"/>
    <property type="match status" value="1"/>
</dbReference>
<comment type="similarity">
    <text evidence="1 3">Belongs to the GMC oxidoreductase family.</text>
</comment>
<evidence type="ECO:0000259" key="5">
    <source>
        <dbReference type="PROSITE" id="PS00624"/>
    </source>
</evidence>
<dbReference type="Pfam" id="PF05199">
    <property type="entry name" value="GMC_oxred_C"/>
    <property type="match status" value="1"/>
</dbReference>
<dbReference type="PIRSF" id="PIRSF000137">
    <property type="entry name" value="Alcohol_oxidase"/>
    <property type="match status" value="1"/>
</dbReference>
<keyword evidence="3" id="KW-0285">Flavoprotein</keyword>
<feature type="domain" description="Glucose-methanol-choline oxidoreductase N-terminal" evidence="5">
    <location>
        <begin position="325"/>
        <end position="339"/>
    </location>
</feature>
<evidence type="ECO:0000259" key="4">
    <source>
        <dbReference type="PROSITE" id="PS00623"/>
    </source>
</evidence>
<evidence type="ECO:0000256" key="1">
    <source>
        <dbReference type="ARBA" id="ARBA00010790"/>
    </source>
</evidence>
<comment type="cofactor">
    <cofactor evidence="2">
        <name>FAD</name>
        <dbReference type="ChEBI" id="CHEBI:57692"/>
    </cofactor>
</comment>
<keyword evidence="2 3" id="KW-0274">FAD</keyword>
<feature type="binding site" evidence="2">
    <location>
        <position position="147"/>
    </location>
    <ligand>
        <name>FAD</name>
        <dbReference type="ChEBI" id="CHEBI:57692"/>
    </ligand>
</feature>
<evidence type="ECO:0000313" key="7">
    <source>
        <dbReference type="Proteomes" id="UP001367676"/>
    </source>
</evidence>
<dbReference type="Pfam" id="PF00732">
    <property type="entry name" value="GMC_oxred_N"/>
    <property type="match status" value="1"/>
</dbReference>
<accession>A0AAN9Y2C0</accession>
<dbReference type="SUPFAM" id="SSF54373">
    <property type="entry name" value="FAD-linked reductases, C-terminal domain"/>
    <property type="match status" value="1"/>
</dbReference>
<dbReference type="PROSITE" id="PS00624">
    <property type="entry name" value="GMC_OXRED_2"/>
    <property type="match status" value="1"/>
</dbReference>
<protein>
    <recommendedName>
        <fullName evidence="4 5">Glucose-methanol-choline oxidoreductase N-terminal domain-containing protein</fullName>
    </recommendedName>
</protein>
<sequence>MATLAQQVAAALYGSLSNRPLTPLTHTSVVSYITILLFEVFIYRPDIVDTPNRISTSKPEFDFQTVFDFIVVGAGTAGSVVASRLSENPSWQVLLIEAGGGEPLEAEIPYLTPMLSLDDLNWNFETEPSTTWGLSQGNRCKWARGKVLGGSSILNTVAYVRGNRRDFDQWRDIGNPGWGYADVLPYFKKSEDIRIPTLLNSPFHGRGGYLGIENLRYQSPFTDIIIQAARELGIYNEDVNGFTQVGVTRTPCNLRDGLRDSMSKAFLRPAKRRPNLHISLNSQATKVLINPLTKVAEGVQFLKNISGFTYMKTVYARKEVILSAGAVQSPQLLMLSGVGPSNHLSQKGIYTIVNSPGVGQNLQDHVAVGGVTYIINNNTNIGPWGTSAVMKNVLTDLSRTLFTKFRTGPLYSLPRSEANMFANSKYNKDPNWPDIQVVLIPTGSNSDGGLFDRVGNGIKEDAYDRVYGNYLNNYSFAISPVFSRPFSRGSIQLKDNNPFSAPLIYAPYYNDPRDMKYMIEACNIGHRFTKAPAFRRFNLTLIPNKFPGCEQFPILSDGYWECQARHFTSPFWHPCGTCKMGPKADIMAVVDSRLRVHKVQRLRVIDASIMPFITSGNINSPTIMIGEKGASMIKQDWSFGWLS</sequence>
<dbReference type="Gene3D" id="3.50.50.60">
    <property type="entry name" value="FAD/NAD(P)-binding domain"/>
    <property type="match status" value="1"/>
</dbReference>
<feature type="binding site" evidence="2">
    <location>
        <begin position="572"/>
        <end position="573"/>
    </location>
    <ligand>
        <name>FAD</name>
        <dbReference type="ChEBI" id="CHEBI:57692"/>
    </ligand>
</feature>
<dbReference type="InterPro" id="IPR012132">
    <property type="entry name" value="GMC_OxRdtase"/>
</dbReference>
<evidence type="ECO:0000256" key="3">
    <source>
        <dbReference type="RuleBase" id="RU003968"/>
    </source>
</evidence>
<dbReference type="InterPro" id="IPR007867">
    <property type="entry name" value="GMC_OxRtase_C"/>
</dbReference>
<name>A0AAN9Y2C0_9HEMI</name>
<proteinExistence type="inferred from homology"/>
<dbReference type="SUPFAM" id="SSF51905">
    <property type="entry name" value="FAD/NAD(P)-binding domain"/>
    <property type="match status" value="1"/>
</dbReference>
<comment type="caution">
    <text evidence="6">The sequence shown here is derived from an EMBL/GenBank/DDBJ whole genome shotgun (WGS) entry which is preliminary data.</text>
</comment>
<dbReference type="AlphaFoldDB" id="A0AAN9Y2C0"/>
<keyword evidence="7" id="KW-1185">Reference proteome</keyword>
<dbReference type="Proteomes" id="UP001367676">
    <property type="component" value="Unassembled WGS sequence"/>
</dbReference>
<gene>
    <name evidence="6" type="ORF">V9T40_001154</name>
</gene>
<feature type="domain" description="Glucose-methanol-choline oxidoreductase N-terminal" evidence="4">
    <location>
        <begin position="145"/>
        <end position="168"/>
    </location>
</feature>
<dbReference type="GO" id="GO:0016614">
    <property type="term" value="F:oxidoreductase activity, acting on CH-OH group of donors"/>
    <property type="evidence" value="ECO:0007669"/>
    <property type="project" value="InterPro"/>
</dbReference>
<organism evidence="6 7">
    <name type="scientific">Parthenolecanium corni</name>
    <dbReference type="NCBI Taxonomy" id="536013"/>
    <lineage>
        <taxon>Eukaryota</taxon>
        <taxon>Metazoa</taxon>
        <taxon>Ecdysozoa</taxon>
        <taxon>Arthropoda</taxon>
        <taxon>Hexapoda</taxon>
        <taxon>Insecta</taxon>
        <taxon>Pterygota</taxon>
        <taxon>Neoptera</taxon>
        <taxon>Paraneoptera</taxon>
        <taxon>Hemiptera</taxon>
        <taxon>Sternorrhyncha</taxon>
        <taxon>Coccoidea</taxon>
        <taxon>Coccidae</taxon>
        <taxon>Parthenolecanium</taxon>
    </lineage>
</organism>
<dbReference type="InterPro" id="IPR000172">
    <property type="entry name" value="GMC_OxRdtase_N"/>
</dbReference>